<organism evidence="1">
    <name type="scientific">marine sediment metagenome</name>
    <dbReference type="NCBI Taxonomy" id="412755"/>
    <lineage>
        <taxon>unclassified sequences</taxon>
        <taxon>metagenomes</taxon>
        <taxon>ecological metagenomes</taxon>
    </lineage>
</organism>
<dbReference type="EMBL" id="BARU01010233">
    <property type="protein sequence ID" value="GAH46058.1"/>
    <property type="molecule type" value="Genomic_DNA"/>
</dbReference>
<proteinExistence type="predicted"/>
<reference evidence="1" key="1">
    <citation type="journal article" date="2014" name="Front. Microbiol.">
        <title>High frequency of phylogenetically diverse reductive dehalogenase-homologous genes in deep subseafloor sedimentary metagenomes.</title>
        <authorList>
            <person name="Kawai M."/>
            <person name="Futagami T."/>
            <person name="Toyoda A."/>
            <person name="Takaki Y."/>
            <person name="Nishi S."/>
            <person name="Hori S."/>
            <person name="Arai W."/>
            <person name="Tsubouchi T."/>
            <person name="Morono Y."/>
            <person name="Uchiyama I."/>
            <person name="Ito T."/>
            <person name="Fujiyama A."/>
            <person name="Inagaki F."/>
            <person name="Takami H."/>
        </authorList>
    </citation>
    <scope>NUCLEOTIDE SEQUENCE</scope>
    <source>
        <strain evidence="1">Expedition CK06-06</strain>
    </source>
</reference>
<sequence length="307" mass="33059">GHEDCCRTLEVKGFTDPGHPGKSVYLDKYEVTAGRVRAFVEWLAAKNAGEPNMRAWVVANKPAIWNDAWNQFLPTGMNSDSSNMPHNPNPYPPYGPNIPPPWNVTVGVNWVFGSNIMVYVHGHDTFHKPGSYGFTTFWYPPAVMVNPNNGVARVNPHDGMGKLLVAKDELDQKSMSAIPNAILQAFCTWDGGQLATNQVLDFVTASPPSLGNKSGCGTQQGTIATGGRCADLSKVNATSDSGSSNGGLNPLNYNYPYYDNGAGGTETSEGVNRLSAPGRLPVDTVRINAGDEPWMDVHGNLHEAVLD</sequence>
<comment type="caution">
    <text evidence="1">The sequence shown here is derived from an EMBL/GenBank/DDBJ whole genome shotgun (WGS) entry which is preliminary data.</text>
</comment>
<evidence type="ECO:0000313" key="1">
    <source>
        <dbReference type="EMBL" id="GAH46058.1"/>
    </source>
</evidence>
<protein>
    <submittedName>
        <fullName evidence="1">Uncharacterized protein</fullName>
    </submittedName>
</protein>
<dbReference type="AlphaFoldDB" id="X1HL90"/>
<accession>X1HL90</accession>
<name>X1HL90_9ZZZZ</name>
<feature type="non-terminal residue" evidence="1">
    <location>
        <position position="307"/>
    </location>
</feature>
<gene>
    <name evidence="1" type="ORF">S03H2_19573</name>
</gene>
<feature type="non-terminal residue" evidence="1">
    <location>
        <position position="1"/>
    </location>
</feature>